<name>A0A9C6U1H5_FRAOC</name>
<dbReference type="RefSeq" id="XP_052123576.1">
    <property type="nucleotide sequence ID" value="XM_052267616.1"/>
</dbReference>
<sequence length="113" mass="13067">MWVGIAYLHVSYFADSHACMDSNKRERDRERQRRRRERLRKDPKLLETARAKEWERWKKRKQESPTASCLVSSKTGSSRTSGSMAEGTPTEAVPEGSFLARHFAVTPIVWSRG</sequence>
<dbReference type="GeneID" id="127749461"/>
<feature type="compositionally biased region" description="Basic and acidic residues" evidence="1">
    <location>
        <begin position="22"/>
        <end position="31"/>
    </location>
</feature>
<feature type="region of interest" description="Disordered" evidence="1">
    <location>
        <begin position="21"/>
        <end position="44"/>
    </location>
</feature>
<dbReference type="AlphaFoldDB" id="A0A9C6U1H5"/>
<keyword evidence="2" id="KW-1185">Reference proteome</keyword>
<evidence type="ECO:0000313" key="2">
    <source>
        <dbReference type="Proteomes" id="UP000504606"/>
    </source>
</evidence>
<feature type="compositionally biased region" description="Low complexity" evidence="1">
    <location>
        <begin position="72"/>
        <end position="83"/>
    </location>
</feature>
<evidence type="ECO:0000313" key="3">
    <source>
        <dbReference type="RefSeq" id="XP_052123576.1"/>
    </source>
</evidence>
<organism evidence="2 3">
    <name type="scientific">Frankliniella occidentalis</name>
    <name type="common">Western flower thrips</name>
    <name type="synonym">Euthrips occidentalis</name>
    <dbReference type="NCBI Taxonomy" id="133901"/>
    <lineage>
        <taxon>Eukaryota</taxon>
        <taxon>Metazoa</taxon>
        <taxon>Ecdysozoa</taxon>
        <taxon>Arthropoda</taxon>
        <taxon>Hexapoda</taxon>
        <taxon>Insecta</taxon>
        <taxon>Pterygota</taxon>
        <taxon>Neoptera</taxon>
        <taxon>Paraneoptera</taxon>
        <taxon>Thysanoptera</taxon>
        <taxon>Terebrantia</taxon>
        <taxon>Thripoidea</taxon>
        <taxon>Thripidae</taxon>
        <taxon>Frankliniella</taxon>
    </lineage>
</organism>
<dbReference type="KEGG" id="foc:127749461"/>
<proteinExistence type="predicted"/>
<feature type="region of interest" description="Disordered" evidence="1">
    <location>
        <begin position="56"/>
        <end position="93"/>
    </location>
</feature>
<gene>
    <name evidence="3" type="primary">LOC127749461</name>
</gene>
<dbReference type="Proteomes" id="UP000504606">
    <property type="component" value="Unplaced"/>
</dbReference>
<protein>
    <submittedName>
        <fullName evidence="3">Uncharacterized protein LOC127749461</fullName>
    </submittedName>
</protein>
<evidence type="ECO:0000256" key="1">
    <source>
        <dbReference type="SAM" id="MobiDB-lite"/>
    </source>
</evidence>
<accession>A0A9C6U1H5</accession>
<reference evidence="3" key="1">
    <citation type="submission" date="2025-08" db="UniProtKB">
        <authorList>
            <consortium name="RefSeq"/>
        </authorList>
    </citation>
    <scope>IDENTIFICATION</scope>
    <source>
        <tissue evidence="3">Whole organism</tissue>
    </source>
</reference>